<proteinExistence type="inferred from homology"/>
<keyword evidence="2" id="KW-0597">Phosphoprotein</keyword>
<dbReference type="InterPro" id="IPR011993">
    <property type="entry name" value="PH-like_dom_sf"/>
</dbReference>
<reference evidence="6 7" key="1">
    <citation type="journal article" date="2023" name="bioRxiv">
        <title>Conserved and derived expression patterns and positive selection on dental genes reveal complex evolutionary context of ever-growing rodent molars.</title>
        <authorList>
            <person name="Calamari Z.T."/>
            <person name="Song A."/>
            <person name="Cohen E."/>
            <person name="Akter M."/>
            <person name="Roy R.D."/>
            <person name="Hallikas O."/>
            <person name="Christensen M.M."/>
            <person name="Li P."/>
            <person name="Marangoni P."/>
            <person name="Jernvall J."/>
            <person name="Klein O.D."/>
        </authorList>
    </citation>
    <scope>NUCLEOTIDE SEQUENCE [LARGE SCALE GENOMIC DNA]</scope>
    <source>
        <strain evidence="6">V071</strain>
    </source>
</reference>
<comment type="caution">
    <text evidence="6">The sequence shown here is derived from an EMBL/GenBank/DDBJ whole genome shotgun (WGS) entry which is preliminary data.</text>
</comment>
<dbReference type="Gene3D" id="2.30.29.30">
    <property type="entry name" value="Pleckstrin-homology domain (PH domain)/Phosphotyrosine-binding domain (PTB)"/>
    <property type="match status" value="1"/>
</dbReference>
<dbReference type="SUPFAM" id="SSF50729">
    <property type="entry name" value="PH domain-like"/>
    <property type="match status" value="1"/>
</dbReference>
<evidence type="ECO:0000313" key="6">
    <source>
        <dbReference type="EMBL" id="KAK7808744.1"/>
    </source>
</evidence>
<dbReference type="SUPFAM" id="SSF55550">
    <property type="entry name" value="SH2 domain"/>
    <property type="match status" value="1"/>
</dbReference>
<protein>
    <recommendedName>
        <fullName evidence="5">SH2 domain-containing protein</fullName>
    </recommendedName>
</protein>
<keyword evidence="7" id="KW-1185">Reference proteome</keyword>
<organism evidence="6 7">
    <name type="scientific">Myodes glareolus</name>
    <name type="common">Bank vole</name>
    <name type="synonym">Clethrionomys glareolus</name>
    <dbReference type="NCBI Taxonomy" id="447135"/>
    <lineage>
        <taxon>Eukaryota</taxon>
        <taxon>Metazoa</taxon>
        <taxon>Chordata</taxon>
        <taxon>Craniata</taxon>
        <taxon>Vertebrata</taxon>
        <taxon>Euteleostomi</taxon>
        <taxon>Mammalia</taxon>
        <taxon>Eutheria</taxon>
        <taxon>Euarchontoglires</taxon>
        <taxon>Glires</taxon>
        <taxon>Rodentia</taxon>
        <taxon>Myomorpha</taxon>
        <taxon>Muroidea</taxon>
        <taxon>Cricetidae</taxon>
        <taxon>Arvicolinae</taxon>
        <taxon>Myodes</taxon>
    </lineage>
</organism>
<evidence type="ECO:0000259" key="5">
    <source>
        <dbReference type="PROSITE" id="PS50001"/>
    </source>
</evidence>
<sequence>MALEKPDRENTFVVKVEYPSEYILETTDVLHVQAWVSDIQGYLSPGPYPAIILSPMTLPLALGTSFLTKDNTDSLKLPCLNHSESLPSHDLLLKPSKSNDHLSQGLMGAFWSSHQHLSPLVLPPLLPQWYCILWNCPLVFPLNRFTAGTICFLSTPDLPLDPPEAVTGSFLLHGESEGTEGNQPLSGHPWFLGLLSQLKTSQLVLELGIDCHGVFLVCLCETKLGKYVLTFNFQGKAKHQCLSLNE</sequence>
<dbReference type="InterPro" id="IPR030523">
    <property type="entry name" value="SH2B"/>
</dbReference>
<evidence type="ECO:0000256" key="3">
    <source>
        <dbReference type="ARBA" id="ARBA00022999"/>
    </source>
</evidence>
<comment type="similarity">
    <text evidence="1">Belongs to the SH2B adapter family.</text>
</comment>
<dbReference type="GO" id="GO:0035556">
    <property type="term" value="P:intracellular signal transduction"/>
    <property type="evidence" value="ECO:0007669"/>
    <property type="project" value="TreeGrafter"/>
</dbReference>
<dbReference type="InterPro" id="IPR036860">
    <property type="entry name" value="SH2_dom_sf"/>
</dbReference>
<keyword evidence="3 4" id="KW-0727">SH2 domain</keyword>
<dbReference type="EMBL" id="JBBHLL010000231">
    <property type="protein sequence ID" value="KAK7808744.1"/>
    <property type="molecule type" value="Genomic_DNA"/>
</dbReference>
<dbReference type="InterPro" id="IPR000980">
    <property type="entry name" value="SH2"/>
</dbReference>
<dbReference type="Gene3D" id="3.30.505.10">
    <property type="entry name" value="SH2 domain"/>
    <property type="match status" value="1"/>
</dbReference>
<evidence type="ECO:0000256" key="1">
    <source>
        <dbReference type="ARBA" id="ARBA00010220"/>
    </source>
</evidence>
<accession>A0AAW0I339</accession>
<dbReference type="AlphaFoldDB" id="A0AAW0I339"/>
<dbReference type="PROSITE" id="PS50001">
    <property type="entry name" value="SH2"/>
    <property type="match status" value="1"/>
</dbReference>
<evidence type="ECO:0000256" key="4">
    <source>
        <dbReference type="PROSITE-ProRule" id="PRU00191"/>
    </source>
</evidence>
<dbReference type="Proteomes" id="UP001488838">
    <property type="component" value="Unassembled WGS sequence"/>
</dbReference>
<evidence type="ECO:0000256" key="2">
    <source>
        <dbReference type="ARBA" id="ARBA00022553"/>
    </source>
</evidence>
<dbReference type="GO" id="GO:0005068">
    <property type="term" value="F:transmembrane receptor protein tyrosine kinase adaptor activity"/>
    <property type="evidence" value="ECO:0007669"/>
    <property type="project" value="TreeGrafter"/>
</dbReference>
<feature type="domain" description="SH2" evidence="5">
    <location>
        <begin position="190"/>
        <end position="246"/>
    </location>
</feature>
<gene>
    <name evidence="6" type="ORF">U0070_024550</name>
</gene>
<dbReference type="PANTHER" id="PTHR10872">
    <property type="entry name" value="SH2B ADAPTER PROTEIN"/>
    <property type="match status" value="1"/>
</dbReference>
<dbReference type="PANTHER" id="PTHR10872:SF3">
    <property type="entry name" value="SH2B ADAPTER PROTEIN 1"/>
    <property type="match status" value="1"/>
</dbReference>
<name>A0AAW0I339_MYOGA</name>
<evidence type="ECO:0000313" key="7">
    <source>
        <dbReference type="Proteomes" id="UP001488838"/>
    </source>
</evidence>
<dbReference type="GO" id="GO:0005886">
    <property type="term" value="C:plasma membrane"/>
    <property type="evidence" value="ECO:0007669"/>
    <property type="project" value="TreeGrafter"/>
</dbReference>